<keyword evidence="2" id="KW-0378">Hydrolase</keyword>
<evidence type="ECO:0000256" key="1">
    <source>
        <dbReference type="ARBA" id="ARBA00007039"/>
    </source>
</evidence>
<dbReference type="InterPro" id="IPR001907">
    <property type="entry name" value="ClpP"/>
</dbReference>
<accession>A0A385DLF2</accession>
<dbReference type="GO" id="GO:0009368">
    <property type="term" value="C:endopeptidase Clp complex"/>
    <property type="evidence" value="ECO:0007669"/>
    <property type="project" value="TreeGrafter"/>
</dbReference>
<proteinExistence type="inferred from homology"/>
<dbReference type="Pfam" id="PF00574">
    <property type="entry name" value="CLP_protease"/>
    <property type="match status" value="1"/>
</dbReference>
<comment type="subcellular location">
    <subcellularLocation>
        <location evidence="2">Cytoplasm</location>
    </subcellularLocation>
</comment>
<comment type="subunit">
    <text evidence="2">Fourteen ClpP subunits assemble into 2 heptameric rings which stack back to back to give a disk-like structure with a central cavity, resembling the structure of eukaryotic proteasomes.</text>
</comment>
<comment type="similarity">
    <text evidence="1 2 3">Belongs to the peptidase S14 family.</text>
</comment>
<dbReference type="KEGG" id="sky:D0C37_29895"/>
<dbReference type="InterPro" id="IPR023562">
    <property type="entry name" value="ClpP/TepA"/>
</dbReference>
<keyword evidence="2 5" id="KW-0645">Protease</keyword>
<gene>
    <name evidence="2" type="primary">clpP</name>
    <name evidence="5" type="ORF">D0C37_29895</name>
    <name evidence="6" type="ORF">G9U55_01810</name>
</gene>
<protein>
    <recommendedName>
        <fullName evidence="2 3">ATP-dependent Clp protease proteolytic subunit</fullName>
        <ecNumber evidence="2">3.4.21.92</ecNumber>
    </recommendedName>
    <alternativeName>
        <fullName evidence="2">Endopeptidase Clp</fullName>
    </alternativeName>
</protein>
<comment type="catalytic activity">
    <reaction evidence="2">
        <text>Hydrolysis of proteins to small peptides in the presence of ATP and magnesium. alpha-casein is the usual test substrate. In the absence of ATP, only oligopeptides shorter than five residues are hydrolyzed (such as succinyl-Leu-Tyr-|-NHMec, and Leu-Tyr-Leu-|-Tyr-Trp, in which cleavage of the -Tyr-|-Leu- and -Tyr-|-Trp bonds also occurs).</text>
        <dbReference type="EC" id="3.4.21.92"/>
    </reaction>
</comment>
<dbReference type="GO" id="GO:0004176">
    <property type="term" value="F:ATP-dependent peptidase activity"/>
    <property type="evidence" value="ECO:0007669"/>
    <property type="project" value="InterPro"/>
</dbReference>
<keyword evidence="2" id="KW-0963">Cytoplasm</keyword>
<dbReference type="GO" id="GO:0006515">
    <property type="term" value="P:protein quality control for misfolded or incompletely synthesized proteins"/>
    <property type="evidence" value="ECO:0007669"/>
    <property type="project" value="TreeGrafter"/>
</dbReference>
<sequence length="208" mass="22492">MQRASAPHHLPEFTERTSDGTRTQDPYSKLFSERIVFLGTPVDEAGVSDVMAQFLYLEHADPDRDIQLYINSPGGSFSAMTALYDTLQYVSCDVATTCLGQANSAAAVLLAAGAPGKRLMLPGSRAVIRQPALTEPVQGQVSDLAIEAEELLRMRSLLAELLARHTGRDRALIAEDLERDLHLDARQAVEYGLADQLVGSRKGPSGGN</sequence>
<dbReference type="GO" id="GO:0004252">
    <property type="term" value="F:serine-type endopeptidase activity"/>
    <property type="evidence" value="ECO:0007669"/>
    <property type="project" value="UniProtKB-UniRule"/>
</dbReference>
<feature type="region of interest" description="Disordered" evidence="4">
    <location>
        <begin position="1"/>
        <end position="25"/>
    </location>
</feature>
<dbReference type="Proteomes" id="UP000259636">
    <property type="component" value="Chromosome"/>
</dbReference>
<dbReference type="EMBL" id="CP049945">
    <property type="protein sequence ID" value="QRF06034.1"/>
    <property type="molecule type" value="Genomic_DNA"/>
</dbReference>
<dbReference type="HAMAP" id="MF_00444">
    <property type="entry name" value="ClpP"/>
    <property type="match status" value="1"/>
</dbReference>
<dbReference type="Proteomes" id="UP000596311">
    <property type="component" value="Chromosome"/>
</dbReference>
<feature type="active site" description="Nucleophile" evidence="2">
    <location>
        <position position="104"/>
    </location>
</feature>
<dbReference type="EC" id="3.4.21.92" evidence="2"/>
<keyword evidence="8" id="KW-1185">Reference proteome</keyword>
<dbReference type="GO" id="GO:0051117">
    <property type="term" value="F:ATPase binding"/>
    <property type="evidence" value="ECO:0007669"/>
    <property type="project" value="TreeGrafter"/>
</dbReference>
<evidence type="ECO:0000256" key="3">
    <source>
        <dbReference type="RuleBase" id="RU003567"/>
    </source>
</evidence>
<reference evidence="5 7" key="1">
    <citation type="submission" date="2018-08" db="EMBL/GenBank/DDBJ databases">
        <authorList>
            <person name="Ferrada E.E."/>
            <person name="Latorre B.A."/>
        </authorList>
    </citation>
    <scope>NUCLEOTIDE SEQUENCE [LARGE SCALE GENOMIC DNA]</scope>
    <source>
        <strain evidence="5 7">VK-A60T</strain>
    </source>
</reference>
<evidence type="ECO:0000256" key="2">
    <source>
        <dbReference type="HAMAP-Rule" id="MF_00444"/>
    </source>
</evidence>
<dbReference type="GO" id="GO:0005737">
    <property type="term" value="C:cytoplasm"/>
    <property type="evidence" value="ECO:0007669"/>
    <property type="project" value="UniProtKB-SubCell"/>
</dbReference>
<comment type="function">
    <text evidence="2">Cleaves peptides in various proteins in a process that requires ATP hydrolysis. Has a chymotrypsin-like activity. Plays a major role in the degradation of misfolded proteins.</text>
</comment>
<organism evidence="5 7">
    <name type="scientific">Streptomyces koyangensis</name>
    <dbReference type="NCBI Taxonomy" id="188770"/>
    <lineage>
        <taxon>Bacteria</taxon>
        <taxon>Bacillati</taxon>
        <taxon>Actinomycetota</taxon>
        <taxon>Actinomycetes</taxon>
        <taxon>Kitasatosporales</taxon>
        <taxon>Streptomycetaceae</taxon>
        <taxon>Streptomyces</taxon>
        <taxon>Streptomyces aurantiacus group</taxon>
    </lineage>
</organism>
<dbReference type="NCBIfam" id="NF009205">
    <property type="entry name" value="PRK12553.1"/>
    <property type="match status" value="1"/>
</dbReference>
<name>A0A385DLF2_9ACTN</name>
<dbReference type="GeneID" id="300118336"/>
<dbReference type="PANTHER" id="PTHR10381:SF26">
    <property type="entry name" value="ATP-DEPENDENT CLP PROTEASE PROTEOLYTIC SUBUNIT-LIKE-RELATED"/>
    <property type="match status" value="1"/>
</dbReference>
<evidence type="ECO:0000313" key="6">
    <source>
        <dbReference type="EMBL" id="QRF06034.1"/>
    </source>
</evidence>
<evidence type="ECO:0000256" key="4">
    <source>
        <dbReference type="SAM" id="MobiDB-lite"/>
    </source>
</evidence>
<keyword evidence="2" id="KW-0720">Serine protease</keyword>
<dbReference type="RefSeq" id="WP_117351027.1">
    <property type="nucleotide sequence ID" value="NZ_CP031742.1"/>
</dbReference>
<dbReference type="PANTHER" id="PTHR10381">
    <property type="entry name" value="ATP-DEPENDENT CLP PROTEASE PROTEOLYTIC SUBUNIT"/>
    <property type="match status" value="1"/>
</dbReference>
<comment type="caution">
    <text evidence="2">Lacks conserved residue(s) required for the propagation of feature annotation.</text>
</comment>
<dbReference type="Gene3D" id="3.90.226.10">
    <property type="entry name" value="2-enoyl-CoA Hydratase, Chain A, domain 1"/>
    <property type="match status" value="1"/>
</dbReference>
<evidence type="ECO:0000313" key="8">
    <source>
        <dbReference type="Proteomes" id="UP000596311"/>
    </source>
</evidence>
<dbReference type="FunFam" id="3.90.226.10:FF:000002">
    <property type="entry name" value="ATP-dependent Clp protease proteolytic subunit"/>
    <property type="match status" value="1"/>
</dbReference>
<dbReference type="SUPFAM" id="SSF52096">
    <property type="entry name" value="ClpP/crotonase"/>
    <property type="match status" value="1"/>
</dbReference>
<dbReference type="AlphaFoldDB" id="A0A385DLF2"/>
<evidence type="ECO:0000313" key="5">
    <source>
        <dbReference type="EMBL" id="AXQ59156.1"/>
    </source>
</evidence>
<feature type="compositionally biased region" description="Basic and acidic residues" evidence="4">
    <location>
        <begin position="9"/>
        <end position="19"/>
    </location>
</feature>
<reference evidence="6 8" key="2">
    <citation type="submission" date="2020-03" db="EMBL/GenBank/DDBJ databases">
        <title>Genome mining and metabolic profiling illuminate the polycyclic tetramate macrolactams from Streptomyces koyangensis SCSIO 5802.</title>
        <authorList>
            <person name="Ding W."/>
        </authorList>
    </citation>
    <scope>NUCLEOTIDE SEQUENCE [LARGE SCALE GENOMIC DNA]</scope>
    <source>
        <strain evidence="6 8">SCSIO 5802</strain>
    </source>
</reference>
<dbReference type="InterPro" id="IPR029045">
    <property type="entry name" value="ClpP/crotonase-like_dom_sf"/>
</dbReference>
<dbReference type="EMBL" id="CP031742">
    <property type="protein sequence ID" value="AXQ59156.1"/>
    <property type="molecule type" value="Genomic_DNA"/>
</dbReference>
<dbReference type="CDD" id="cd07017">
    <property type="entry name" value="S14_ClpP_2"/>
    <property type="match status" value="1"/>
</dbReference>
<dbReference type="PRINTS" id="PR00127">
    <property type="entry name" value="CLPPROTEASEP"/>
</dbReference>
<evidence type="ECO:0000313" key="7">
    <source>
        <dbReference type="Proteomes" id="UP000259636"/>
    </source>
</evidence>